<feature type="compositionally biased region" description="Basic and acidic residues" evidence="1">
    <location>
        <begin position="17"/>
        <end position="27"/>
    </location>
</feature>
<evidence type="ECO:0000259" key="2">
    <source>
        <dbReference type="Pfam" id="PF02720"/>
    </source>
</evidence>
<dbReference type="EMBL" id="JACKTY010000014">
    <property type="protein sequence ID" value="MCV7225443.1"/>
    <property type="molecule type" value="Genomic_DNA"/>
</dbReference>
<dbReference type="Pfam" id="PF02720">
    <property type="entry name" value="DUF222"/>
    <property type="match status" value="1"/>
</dbReference>
<reference evidence="3 4" key="1">
    <citation type="journal article" date="2022" name="BMC Genomics">
        <title>Comparative genome analysis of mycobacteria focusing on tRNA and non-coding RNA.</title>
        <authorList>
            <person name="Behra P.R.K."/>
            <person name="Pettersson B.M.F."/>
            <person name="Ramesh M."/>
            <person name="Das S."/>
            <person name="Dasgupta S."/>
            <person name="Kirsebom L.A."/>
        </authorList>
    </citation>
    <scope>NUCLEOTIDE SEQUENCE [LARGE SCALE GENOMIC DNA]</scope>
    <source>
        <strain evidence="3 4">DSM 44078</strain>
    </source>
</reference>
<accession>A0ABT3C7K5</accession>
<feature type="compositionally biased region" description="Acidic residues" evidence="1">
    <location>
        <begin position="215"/>
        <end position="224"/>
    </location>
</feature>
<protein>
    <submittedName>
        <fullName evidence="3">DUF222 domain-containing protein</fullName>
    </submittedName>
</protein>
<proteinExistence type="predicted"/>
<sequence>MGRNTLSKGRPSQEQVQTDRRTPAQRQHDALTAMGRNTLSSGELGSHHGLPVTVVVSTTLTELESGAGLAVTSSGTRMPMTDVVRLASHAFHYLVIFDHMGRVLDLGRSKRIASADQRIVLHAKDRGCTFPGCTVPGFLTEVHHAECDWADDGHTNINDLTLACGPHNRLVTPGGWRTRKRKDGRTEWIPPPQLDTGHGRINKHHHPEELLHPEADDDAPTEPR</sequence>
<dbReference type="CDD" id="cd00085">
    <property type="entry name" value="HNHc"/>
    <property type="match status" value="1"/>
</dbReference>
<dbReference type="InterPro" id="IPR003870">
    <property type="entry name" value="DUF222"/>
</dbReference>
<gene>
    <name evidence="3" type="ORF">H7J73_05275</name>
</gene>
<evidence type="ECO:0000256" key="1">
    <source>
        <dbReference type="SAM" id="MobiDB-lite"/>
    </source>
</evidence>
<name>A0ABT3C7K5_9MYCO</name>
<evidence type="ECO:0000313" key="4">
    <source>
        <dbReference type="Proteomes" id="UP001526201"/>
    </source>
</evidence>
<feature type="region of interest" description="Disordered" evidence="1">
    <location>
        <begin position="1"/>
        <end position="27"/>
    </location>
</feature>
<feature type="domain" description="DUF222" evidence="2">
    <location>
        <begin position="12"/>
        <end position="125"/>
    </location>
</feature>
<feature type="region of interest" description="Disordered" evidence="1">
    <location>
        <begin position="174"/>
        <end position="224"/>
    </location>
</feature>
<comment type="caution">
    <text evidence="3">The sequence shown here is derived from an EMBL/GenBank/DDBJ whole genome shotgun (WGS) entry which is preliminary data.</text>
</comment>
<keyword evidence="4" id="KW-1185">Reference proteome</keyword>
<dbReference type="InterPro" id="IPR003615">
    <property type="entry name" value="HNH_nuc"/>
</dbReference>
<feature type="compositionally biased region" description="Polar residues" evidence="1">
    <location>
        <begin position="1"/>
        <end position="16"/>
    </location>
</feature>
<evidence type="ECO:0000313" key="3">
    <source>
        <dbReference type="EMBL" id="MCV7225443.1"/>
    </source>
</evidence>
<dbReference type="Proteomes" id="UP001526201">
    <property type="component" value="Unassembled WGS sequence"/>
</dbReference>
<organism evidence="3 4">
    <name type="scientific">Mycolicibacterium komossense</name>
    <dbReference type="NCBI Taxonomy" id="1779"/>
    <lineage>
        <taxon>Bacteria</taxon>
        <taxon>Bacillati</taxon>
        <taxon>Actinomycetota</taxon>
        <taxon>Actinomycetes</taxon>
        <taxon>Mycobacteriales</taxon>
        <taxon>Mycobacteriaceae</taxon>
        <taxon>Mycolicibacterium</taxon>
    </lineage>
</organism>